<dbReference type="STRING" id="309807.SRU_1103"/>
<dbReference type="Pfam" id="PF13304">
    <property type="entry name" value="AAA_21"/>
    <property type="match status" value="1"/>
</dbReference>
<dbReference type="PANTHER" id="PTHR43581">
    <property type="entry name" value="ATP/GTP PHOSPHATASE"/>
    <property type="match status" value="1"/>
</dbReference>
<dbReference type="Proteomes" id="UP000008674">
    <property type="component" value="Chromosome"/>
</dbReference>
<gene>
    <name evidence="4" type="ordered locus">SRU_1103</name>
</gene>
<dbReference type="HOGENOM" id="CLU_1234551_0_0_10"/>
<evidence type="ECO:0000259" key="2">
    <source>
        <dbReference type="Pfam" id="PF12476"/>
    </source>
</evidence>
<dbReference type="AlphaFoldDB" id="Q2S3J9"/>
<evidence type="ECO:0000259" key="3">
    <source>
        <dbReference type="Pfam" id="PF13304"/>
    </source>
</evidence>
<dbReference type="InterPro" id="IPR022532">
    <property type="entry name" value="DUF3696"/>
</dbReference>
<reference evidence="4 5" key="1">
    <citation type="journal article" date="2005" name="Proc. Natl. Acad. Sci. U.S.A.">
        <title>The genome of Salinibacter ruber: convergence and gene exchange among hyperhalophilic bacteria and archaea.</title>
        <authorList>
            <person name="Mongodin E.F."/>
            <person name="Nelson K.E."/>
            <person name="Daugherty S."/>
            <person name="Deboy R.T."/>
            <person name="Wister J."/>
            <person name="Khouri H."/>
            <person name="Weidman J."/>
            <person name="Walsh D.A."/>
            <person name="Papke R.T."/>
            <person name="Sanchez Perez G."/>
            <person name="Sharma A.K."/>
            <person name="Nesbo C.L."/>
            <person name="MacLeod D."/>
            <person name="Bapteste E."/>
            <person name="Doolittle W.F."/>
            <person name="Charlebois R.L."/>
            <person name="Legault B."/>
            <person name="Rodriguez-Valera F."/>
        </authorList>
    </citation>
    <scope>NUCLEOTIDE SEQUENCE [LARGE SCALE GENOMIC DNA]</scope>
    <source>
        <strain evidence="5">DSM 13855 / CECT 5946 / M31</strain>
    </source>
</reference>
<dbReference type="Pfam" id="PF12476">
    <property type="entry name" value="DUF3696"/>
    <property type="match status" value="1"/>
</dbReference>
<dbReference type="InterPro" id="IPR027417">
    <property type="entry name" value="P-loop_NTPase"/>
</dbReference>
<organism evidence="4 5">
    <name type="scientific">Salinibacter ruber (strain DSM 13855 / M31)</name>
    <dbReference type="NCBI Taxonomy" id="309807"/>
    <lineage>
        <taxon>Bacteria</taxon>
        <taxon>Pseudomonadati</taxon>
        <taxon>Rhodothermota</taxon>
        <taxon>Rhodothermia</taxon>
        <taxon>Rhodothermales</taxon>
        <taxon>Salinibacteraceae</taxon>
        <taxon>Salinibacter</taxon>
    </lineage>
</organism>
<proteinExistence type="predicted"/>
<evidence type="ECO:0000256" key="1">
    <source>
        <dbReference type="SAM" id="MobiDB-lite"/>
    </source>
</evidence>
<dbReference type="KEGG" id="sru:SRU_1103"/>
<dbReference type="InterPro" id="IPR003959">
    <property type="entry name" value="ATPase_AAA_core"/>
</dbReference>
<protein>
    <recommendedName>
        <fullName evidence="6">ATPase AAA-type core domain-containing protein</fullName>
    </recommendedName>
</protein>
<dbReference type="RefSeq" id="WP_011403860.1">
    <property type="nucleotide sequence ID" value="NC_007677.1"/>
</dbReference>
<keyword evidence="5" id="KW-1185">Reference proteome</keyword>
<sequence length="216" mass="23938">MDSTHLPSFQARPERYYGPQDPLTPLLEKHQDAHPTVQDDVEEWLDVFDLGSDLDVESVAPYLYAASVRRNGGRRYLADLGSGTAQLLPLILKLTVGHPSSVLLLEEPEANLHPNLQSRLADLLVELIGSGHQVLVETHSEYLVRRLQYLVAKGRCDPDSASVLYVDATDSTDTSTPDVRSIFIDEHGQLSEPFGGGFFDEATDLMVDLFKYGSEN</sequence>
<dbReference type="Gene3D" id="3.40.50.300">
    <property type="entry name" value="P-loop containing nucleotide triphosphate hydrolases"/>
    <property type="match status" value="1"/>
</dbReference>
<dbReference type="SUPFAM" id="SSF52540">
    <property type="entry name" value="P-loop containing nucleoside triphosphate hydrolases"/>
    <property type="match status" value="1"/>
</dbReference>
<feature type="domain" description="ATPase AAA-type core" evidence="3">
    <location>
        <begin position="35"/>
        <end position="144"/>
    </location>
</feature>
<dbReference type="PANTHER" id="PTHR43581:SF2">
    <property type="entry name" value="EXCINUCLEASE ATPASE SUBUNIT"/>
    <property type="match status" value="1"/>
</dbReference>
<name>Q2S3J9_SALRD</name>
<dbReference type="PATRIC" id="fig|309807.25.peg.1144"/>
<dbReference type="InterPro" id="IPR051396">
    <property type="entry name" value="Bact_Antivir_Def_Nuclease"/>
</dbReference>
<feature type="domain" description="DUF3696" evidence="2">
    <location>
        <begin position="156"/>
        <end position="209"/>
    </location>
</feature>
<feature type="region of interest" description="Disordered" evidence="1">
    <location>
        <begin position="1"/>
        <end position="24"/>
    </location>
</feature>
<dbReference type="eggNOG" id="COG4938">
    <property type="taxonomic scope" value="Bacteria"/>
</dbReference>
<evidence type="ECO:0000313" key="5">
    <source>
        <dbReference type="Proteomes" id="UP000008674"/>
    </source>
</evidence>
<dbReference type="OrthoDB" id="9792800at2"/>
<evidence type="ECO:0000313" key="4">
    <source>
        <dbReference type="EMBL" id="ABC46106.1"/>
    </source>
</evidence>
<dbReference type="GO" id="GO:0005524">
    <property type="term" value="F:ATP binding"/>
    <property type="evidence" value="ECO:0007669"/>
    <property type="project" value="InterPro"/>
</dbReference>
<dbReference type="EnsemblBacteria" id="ABC46106">
    <property type="protein sequence ID" value="ABC46106"/>
    <property type="gene ID" value="SRU_1103"/>
</dbReference>
<dbReference type="GO" id="GO:0016887">
    <property type="term" value="F:ATP hydrolysis activity"/>
    <property type="evidence" value="ECO:0007669"/>
    <property type="project" value="InterPro"/>
</dbReference>
<dbReference type="EMBL" id="CP000159">
    <property type="protein sequence ID" value="ABC46106.1"/>
    <property type="molecule type" value="Genomic_DNA"/>
</dbReference>
<evidence type="ECO:0008006" key="6">
    <source>
        <dbReference type="Google" id="ProtNLM"/>
    </source>
</evidence>
<accession>Q2S3J9</accession>